<dbReference type="KEGG" id="err:DVR09_15625"/>
<gene>
    <name evidence="1" type="ORF">DVR09_15625</name>
</gene>
<keyword evidence="1" id="KW-0614">Plasmid</keyword>
<sequence>MEFINELAVKVVRKARPCAACSTTVQVGDSAVSWAGKVDGEFGFALYHPECRQAEMDLNKLHGTHLHAADWFGLDDIEPDDHEWLLEKHPVVAARMGITSESIKEYEEQCSLRRRSLITAAVVGAPS</sequence>
<evidence type="ECO:0000313" key="1">
    <source>
        <dbReference type="EMBL" id="AXK43883.1"/>
    </source>
</evidence>
<dbReference type="EMBL" id="CP031358">
    <property type="protein sequence ID" value="AXK43883.1"/>
    <property type="molecule type" value="Genomic_DNA"/>
</dbReference>
<evidence type="ECO:0000313" key="2">
    <source>
        <dbReference type="Proteomes" id="UP000254508"/>
    </source>
</evidence>
<name>A0A345YIY1_9SPHN</name>
<accession>A0A345YIY1</accession>
<dbReference type="AlphaFoldDB" id="A0A345YIY1"/>
<organism evidence="1 2">
    <name type="scientific">Erythrobacter aureus</name>
    <dbReference type="NCBI Taxonomy" id="2182384"/>
    <lineage>
        <taxon>Bacteria</taxon>
        <taxon>Pseudomonadati</taxon>
        <taxon>Pseudomonadota</taxon>
        <taxon>Alphaproteobacteria</taxon>
        <taxon>Sphingomonadales</taxon>
        <taxon>Erythrobacteraceae</taxon>
        <taxon>Erythrobacter/Porphyrobacter group</taxon>
        <taxon>Erythrobacter</taxon>
    </lineage>
</organism>
<dbReference type="RefSeq" id="WP_115418196.1">
    <property type="nucleotide sequence ID" value="NZ_CP031358.1"/>
</dbReference>
<proteinExistence type="predicted"/>
<geneLocation type="plasmid" evidence="1 2">
    <name>unnamed</name>
</geneLocation>
<dbReference type="Proteomes" id="UP000254508">
    <property type="component" value="Plasmid unnamed"/>
</dbReference>
<dbReference type="OrthoDB" id="7596904at2"/>
<reference evidence="1 2" key="1">
    <citation type="submission" date="2018-07" db="EMBL/GenBank/DDBJ databases">
        <title>Genome sequence of Erythrobacter strain YH-07, an antagonistic bacterium isolated from Yellow Sea.</title>
        <authorList>
            <person name="Tang T."/>
            <person name="Liu Q."/>
            <person name="Sun X."/>
        </authorList>
    </citation>
    <scope>NUCLEOTIDE SEQUENCE [LARGE SCALE GENOMIC DNA]</scope>
    <source>
        <strain evidence="1 2">YH-07</strain>
        <plasmid evidence="1 2">unnamed</plasmid>
    </source>
</reference>
<keyword evidence="2" id="KW-1185">Reference proteome</keyword>
<protein>
    <submittedName>
        <fullName evidence="1">Uncharacterized protein</fullName>
    </submittedName>
</protein>